<dbReference type="EMBL" id="MBTF01000036">
    <property type="protein sequence ID" value="OOQ57396.1"/>
    <property type="molecule type" value="Genomic_DNA"/>
</dbReference>
<dbReference type="Proteomes" id="UP000189739">
    <property type="component" value="Unassembled WGS sequence"/>
</dbReference>
<organism evidence="2 3">
    <name type="scientific">Mucilaginibacter pedocola</name>
    <dbReference type="NCBI Taxonomy" id="1792845"/>
    <lineage>
        <taxon>Bacteria</taxon>
        <taxon>Pseudomonadati</taxon>
        <taxon>Bacteroidota</taxon>
        <taxon>Sphingobacteriia</taxon>
        <taxon>Sphingobacteriales</taxon>
        <taxon>Sphingobacteriaceae</taxon>
        <taxon>Mucilaginibacter</taxon>
    </lineage>
</organism>
<evidence type="ECO:0000313" key="2">
    <source>
        <dbReference type="EMBL" id="OOQ57396.1"/>
    </source>
</evidence>
<name>A0A1S9P8U8_9SPHI</name>
<comment type="caution">
    <text evidence="2">The sequence shown here is derived from an EMBL/GenBank/DDBJ whole genome shotgun (WGS) entry which is preliminary data.</text>
</comment>
<accession>A0A1S9P8U8</accession>
<dbReference type="STRING" id="1792845.BC343_14955"/>
<keyword evidence="3" id="KW-1185">Reference proteome</keyword>
<dbReference type="AlphaFoldDB" id="A0A1S9P8U8"/>
<protein>
    <submittedName>
        <fullName evidence="2">Uncharacterized protein</fullName>
    </submittedName>
</protein>
<dbReference type="RefSeq" id="WP_078350693.1">
    <property type="nucleotide sequence ID" value="NZ_MBTF01000036.1"/>
</dbReference>
<evidence type="ECO:0000313" key="3">
    <source>
        <dbReference type="Proteomes" id="UP000189739"/>
    </source>
</evidence>
<evidence type="ECO:0000256" key="1">
    <source>
        <dbReference type="SAM" id="MobiDB-lite"/>
    </source>
</evidence>
<sequence length="72" mass="8035">MKTKINFKKLSALFGLVRSGSRSITLENTDFSSKSRFTLSEDGDAFKAQFGSFESPDPETLPQPYDPQRDGN</sequence>
<proteinExistence type="predicted"/>
<reference evidence="2 3" key="1">
    <citation type="submission" date="2016-07" db="EMBL/GenBank/DDBJ databases">
        <title>Genomic analysis of zinc-resistant bacterium Mucilaginibacter pedocola TBZ30.</title>
        <authorList>
            <person name="Huang J."/>
            <person name="Tang J."/>
        </authorList>
    </citation>
    <scope>NUCLEOTIDE SEQUENCE [LARGE SCALE GENOMIC DNA]</scope>
    <source>
        <strain evidence="2 3">TBZ30</strain>
    </source>
</reference>
<gene>
    <name evidence="2" type="ORF">BC343_14955</name>
</gene>
<feature type="region of interest" description="Disordered" evidence="1">
    <location>
        <begin position="48"/>
        <end position="72"/>
    </location>
</feature>